<dbReference type="InterPro" id="IPR010819">
    <property type="entry name" value="AGE/CE"/>
</dbReference>
<evidence type="ECO:0000313" key="3">
    <source>
        <dbReference type="EMBL" id="PTQ73324.1"/>
    </source>
</evidence>
<dbReference type="OrthoDB" id="9806359at2"/>
<keyword evidence="4" id="KW-1185">Reference proteome</keyword>
<dbReference type="Pfam" id="PF07221">
    <property type="entry name" value="GlcNAc_2-epim"/>
    <property type="match status" value="1"/>
</dbReference>
<name>A0A2T5HP55_9RHOB</name>
<dbReference type="PANTHER" id="PTHR15108">
    <property type="entry name" value="N-ACYLGLUCOSAMINE-2-EPIMERASE"/>
    <property type="match status" value="1"/>
</dbReference>
<dbReference type="SUPFAM" id="SSF48208">
    <property type="entry name" value="Six-hairpin glycosidases"/>
    <property type="match status" value="1"/>
</dbReference>
<protein>
    <submittedName>
        <fullName evidence="3">Mannose/cellobiose epimerase-like protein (N-acyl-D-glucosamine 2-epimerase family)</fullName>
    </submittedName>
</protein>
<dbReference type="Gene3D" id="1.50.10.10">
    <property type="match status" value="1"/>
</dbReference>
<dbReference type="InterPro" id="IPR012341">
    <property type="entry name" value="6hp_glycosidase-like_sf"/>
</dbReference>
<dbReference type="InterPro" id="IPR008928">
    <property type="entry name" value="6-hairpin_glycosidase_sf"/>
</dbReference>
<dbReference type="Proteomes" id="UP000244077">
    <property type="component" value="Unassembled WGS sequence"/>
</dbReference>
<dbReference type="GO" id="GO:0005975">
    <property type="term" value="P:carbohydrate metabolic process"/>
    <property type="evidence" value="ECO:0007669"/>
    <property type="project" value="InterPro"/>
</dbReference>
<dbReference type="RefSeq" id="WP_107816042.1">
    <property type="nucleotide sequence ID" value="NZ_QAOH01000005.1"/>
</dbReference>
<reference evidence="3 4" key="1">
    <citation type="submission" date="2018-04" db="EMBL/GenBank/DDBJ databases">
        <title>Genomic Encyclopedia of Archaeal and Bacterial Type Strains, Phase II (KMG-II): from individual species to whole genera.</title>
        <authorList>
            <person name="Goeker M."/>
        </authorList>
    </citation>
    <scope>NUCLEOTIDE SEQUENCE [LARGE SCALE GENOMIC DNA]</scope>
    <source>
        <strain evidence="3 4">DSM 100434</strain>
    </source>
</reference>
<keyword evidence="2" id="KW-0413">Isomerase</keyword>
<sequence>MSARPEASSLVDPELASVLISNALAQLEFFQASLRSDGGFDLLDHAGRAIPDQPQTLMTTARLVHAYALGHLAGAPACTDILDAGMAALKNEHRDRLYGGYLPIARGNGAVSEDKLAYGHVFVLLAAASAKAAGHDEADRVLAEVCADIDMHFWDEGTGRLRDEFRRDWTVFSKYRGMNANMHGIEAFLSAFEATGDEVFLLRAGRILTFFTNEIAPAYGWHLPEHYTAEWAVDRSYAGDPMFRPAGTTPGHSFELGRLLLQYWDLSGRPNTDAPRIARRLIETAADAAWQPTGGFAYTLDFKGNVAVSDRYWWPVAEAMGAFSSLHKLSLKEVDAEWFRRLWNVANRFFVDHDRGGWYPEIDEVGRPVERQFTGKPDIYHALQACIYPLTRDLSGYYKGIRDHCRYFTGRSDRS</sequence>
<evidence type="ECO:0000313" key="4">
    <source>
        <dbReference type="Proteomes" id="UP000244077"/>
    </source>
</evidence>
<proteinExistence type="inferred from homology"/>
<dbReference type="AlphaFoldDB" id="A0A2T5HP55"/>
<dbReference type="GO" id="GO:0016853">
    <property type="term" value="F:isomerase activity"/>
    <property type="evidence" value="ECO:0007669"/>
    <property type="project" value="UniProtKB-KW"/>
</dbReference>
<comment type="similarity">
    <text evidence="1">Belongs to the N-acylglucosamine 2-epimerase family.</text>
</comment>
<evidence type="ECO:0000256" key="2">
    <source>
        <dbReference type="ARBA" id="ARBA00023235"/>
    </source>
</evidence>
<organism evidence="3 4">
    <name type="scientific">Celeribacter persicus</name>
    <dbReference type="NCBI Taxonomy" id="1651082"/>
    <lineage>
        <taxon>Bacteria</taxon>
        <taxon>Pseudomonadati</taxon>
        <taxon>Pseudomonadota</taxon>
        <taxon>Alphaproteobacteria</taxon>
        <taxon>Rhodobacterales</taxon>
        <taxon>Roseobacteraceae</taxon>
        <taxon>Celeribacter</taxon>
    </lineage>
</organism>
<comment type="caution">
    <text evidence="3">The sequence shown here is derived from an EMBL/GenBank/DDBJ whole genome shotgun (WGS) entry which is preliminary data.</text>
</comment>
<gene>
    <name evidence="3" type="ORF">C8N42_10524</name>
</gene>
<accession>A0A2T5HP55</accession>
<dbReference type="EMBL" id="QAOH01000005">
    <property type="protein sequence ID" value="PTQ73324.1"/>
    <property type="molecule type" value="Genomic_DNA"/>
</dbReference>
<evidence type="ECO:0000256" key="1">
    <source>
        <dbReference type="ARBA" id="ARBA00008558"/>
    </source>
</evidence>